<dbReference type="OrthoDB" id="10524178at2759"/>
<feature type="region of interest" description="Disordered" evidence="1">
    <location>
        <begin position="1"/>
        <end position="33"/>
    </location>
</feature>
<keyword evidence="2" id="KW-0472">Membrane</keyword>
<dbReference type="EMBL" id="NKCI01000001">
    <property type="protein sequence ID" value="RSL73801.1"/>
    <property type="molecule type" value="Genomic_DNA"/>
</dbReference>
<protein>
    <submittedName>
        <fullName evidence="3">Uncharacterized protein</fullName>
    </submittedName>
</protein>
<gene>
    <name evidence="3" type="ORF">CEP54_000043</name>
</gene>
<proteinExistence type="predicted"/>
<name>A0A428R8C5_9HYPO</name>
<evidence type="ECO:0000256" key="1">
    <source>
        <dbReference type="SAM" id="MobiDB-lite"/>
    </source>
</evidence>
<keyword evidence="2" id="KW-0812">Transmembrane</keyword>
<feature type="region of interest" description="Disordered" evidence="1">
    <location>
        <begin position="47"/>
        <end position="69"/>
    </location>
</feature>
<feature type="transmembrane region" description="Helical" evidence="2">
    <location>
        <begin position="92"/>
        <end position="113"/>
    </location>
</feature>
<keyword evidence="4" id="KW-1185">Reference proteome</keyword>
<evidence type="ECO:0000256" key="2">
    <source>
        <dbReference type="SAM" id="Phobius"/>
    </source>
</evidence>
<dbReference type="Proteomes" id="UP000288168">
    <property type="component" value="Unassembled WGS sequence"/>
</dbReference>
<organism evidence="3 4">
    <name type="scientific">Fusarium duplospermum</name>
    <dbReference type="NCBI Taxonomy" id="1325734"/>
    <lineage>
        <taxon>Eukaryota</taxon>
        <taxon>Fungi</taxon>
        <taxon>Dikarya</taxon>
        <taxon>Ascomycota</taxon>
        <taxon>Pezizomycotina</taxon>
        <taxon>Sordariomycetes</taxon>
        <taxon>Hypocreomycetidae</taxon>
        <taxon>Hypocreales</taxon>
        <taxon>Nectriaceae</taxon>
        <taxon>Fusarium</taxon>
        <taxon>Fusarium solani species complex</taxon>
    </lineage>
</organism>
<dbReference type="AlphaFoldDB" id="A0A428R8C5"/>
<evidence type="ECO:0000313" key="3">
    <source>
        <dbReference type="EMBL" id="RSL73801.1"/>
    </source>
</evidence>
<keyword evidence="2" id="KW-1133">Transmembrane helix</keyword>
<reference evidence="3 4" key="1">
    <citation type="submission" date="2017-06" db="EMBL/GenBank/DDBJ databases">
        <title>Comparative genomic analysis of Ambrosia Fusariam Clade fungi.</title>
        <authorList>
            <person name="Stajich J.E."/>
            <person name="Carrillo J."/>
            <person name="Kijimoto T."/>
            <person name="Eskalen A."/>
            <person name="O'Donnell K."/>
            <person name="Kasson M."/>
        </authorList>
    </citation>
    <scope>NUCLEOTIDE SEQUENCE [LARGE SCALE GENOMIC DNA]</scope>
    <source>
        <strain evidence="3 4">NRRL62584</strain>
    </source>
</reference>
<accession>A0A428R8C5</accession>
<feature type="compositionally biased region" description="Low complexity" evidence="1">
    <location>
        <begin position="47"/>
        <end position="56"/>
    </location>
</feature>
<evidence type="ECO:0000313" key="4">
    <source>
        <dbReference type="Proteomes" id="UP000288168"/>
    </source>
</evidence>
<sequence length="125" mass="13342">MAPRRRRNQTTSSSTGQGQGLPLYNTPAPAPAPAAAAVAPAPAAPAAVPAPVAAAPAPSPHCRTQEERDELRELRAFAQRTPLARFGDQYDWLVHAVIETVGYVGIVFGGYFLSQYLEDKSSKKQ</sequence>
<comment type="caution">
    <text evidence="3">The sequence shown here is derived from an EMBL/GenBank/DDBJ whole genome shotgun (WGS) entry which is preliminary data.</text>
</comment>